<evidence type="ECO:0000256" key="1">
    <source>
        <dbReference type="SAM" id="MobiDB-lite"/>
    </source>
</evidence>
<evidence type="ECO:0000256" key="2">
    <source>
        <dbReference type="SAM" id="SignalP"/>
    </source>
</evidence>
<name>A0ABT4B3S3_9ACTN</name>
<dbReference type="Proteomes" id="UP001151002">
    <property type="component" value="Unassembled WGS sequence"/>
</dbReference>
<feature type="signal peptide" evidence="2">
    <location>
        <begin position="1"/>
        <end position="25"/>
    </location>
</feature>
<evidence type="ECO:0000313" key="3">
    <source>
        <dbReference type="EMBL" id="MCY1141149.1"/>
    </source>
</evidence>
<gene>
    <name evidence="3" type="ORF">OWR29_24385</name>
</gene>
<dbReference type="Gene3D" id="3.40.190.10">
    <property type="entry name" value="Periplasmic binding protein-like II"/>
    <property type="match status" value="2"/>
</dbReference>
<feature type="compositionally biased region" description="Low complexity" evidence="1">
    <location>
        <begin position="26"/>
        <end position="35"/>
    </location>
</feature>
<dbReference type="RefSeq" id="WP_267565515.1">
    <property type="nucleotide sequence ID" value="NZ_JAPNTZ010000008.1"/>
</dbReference>
<feature type="region of interest" description="Disordered" evidence="1">
    <location>
        <begin position="26"/>
        <end position="58"/>
    </location>
</feature>
<keyword evidence="4" id="KW-1185">Reference proteome</keyword>
<reference evidence="3" key="1">
    <citation type="submission" date="2022-11" db="EMBL/GenBank/DDBJ databases">
        <authorList>
            <person name="Somphong A."/>
            <person name="Phongsopitanun W."/>
        </authorList>
    </citation>
    <scope>NUCLEOTIDE SEQUENCE</scope>
    <source>
        <strain evidence="3">Pm04-4</strain>
    </source>
</reference>
<dbReference type="SUPFAM" id="SSF53850">
    <property type="entry name" value="Periplasmic binding protein-like II"/>
    <property type="match status" value="1"/>
</dbReference>
<dbReference type="PANTHER" id="PTHR43649">
    <property type="entry name" value="ARABINOSE-BINDING PROTEIN-RELATED"/>
    <property type="match status" value="1"/>
</dbReference>
<sequence>MTNNPMSRRNFMGLAAGAAGAAALAACGSDGPSDTTGGGTSNGGGSGGGASYWSLSGPPGEPVRKAAIKRFNDANPDAKITETYFQNDAYKQKIKTSLGANQGPTMIWGWGGGGLKEYVNSNLVEDLTDWFGQNAAVKDKILPSSFGAATVNGKIYAMPIETVQPIVLFYNKKVFDKVGVQPPKSWGEIMALVPKFNDQKIAPFSLAGQSRWTNMMWLEFLLDRTAGSEVFDRVFAGEKDAWSDPAVLDMLTKIQDLVKANGFQKGFSSTTADSNADQALLYTGKAAMMLHGSWSYGIQTANGGNFVKDGGLGWMNFPPVEGGKGDPSNTVGNPGQYLSISSKATDAAKETAKKFFSTTLVDDQEKEGWVKSGGVPVLKNSESLFTGGDAQFLKDMAGIANGAKVFAQSWDQALSPTAAETLLDNIAKLFQLQVSPQQWVDSMNGVIGK</sequence>
<accession>A0ABT4B3S3</accession>
<feature type="chain" id="PRO_5047333617" evidence="2">
    <location>
        <begin position="26"/>
        <end position="449"/>
    </location>
</feature>
<feature type="compositionally biased region" description="Gly residues" evidence="1">
    <location>
        <begin position="36"/>
        <end position="50"/>
    </location>
</feature>
<evidence type="ECO:0000313" key="4">
    <source>
        <dbReference type="Proteomes" id="UP001151002"/>
    </source>
</evidence>
<dbReference type="PROSITE" id="PS51318">
    <property type="entry name" value="TAT"/>
    <property type="match status" value="1"/>
</dbReference>
<proteinExistence type="predicted"/>
<comment type="caution">
    <text evidence="3">The sequence shown here is derived from an EMBL/GenBank/DDBJ whole genome shotgun (WGS) entry which is preliminary data.</text>
</comment>
<dbReference type="EMBL" id="JAPNTZ010000008">
    <property type="protein sequence ID" value="MCY1141149.1"/>
    <property type="molecule type" value="Genomic_DNA"/>
</dbReference>
<dbReference type="InterPro" id="IPR006059">
    <property type="entry name" value="SBP"/>
</dbReference>
<organism evidence="3 4">
    <name type="scientific">Paractinoplanes pyxinae</name>
    <dbReference type="NCBI Taxonomy" id="2997416"/>
    <lineage>
        <taxon>Bacteria</taxon>
        <taxon>Bacillati</taxon>
        <taxon>Actinomycetota</taxon>
        <taxon>Actinomycetes</taxon>
        <taxon>Micromonosporales</taxon>
        <taxon>Micromonosporaceae</taxon>
        <taxon>Paractinoplanes</taxon>
    </lineage>
</organism>
<dbReference type="InterPro" id="IPR006311">
    <property type="entry name" value="TAT_signal"/>
</dbReference>
<dbReference type="PANTHER" id="PTHR43649:SF14">
    <property type="entry name" value="BLR3389 PROTEIN"/>
    <property type="match status" value="1"/>
</dbReference>
<dbReference type="InterPro" id="IPR050490">
    <property type="entry name" value="Bact_solute-bd_prot1"/>
</dbReference>
<dbReference type="Pfam" id="PF01547">
    <property type="entry name" value="SBP_bac_1"/>
    <property type="match status" value="1"/>
</dbReference>
<protein>
    <submittedName>
        <fullName evidence="3">Extracellular solute-binding protein</fullName>
    </submittedName>
</protein>
<keyword evidence="2" id="KW-0732">Signal</keyword>